<protein>
    <submittedName>
        <fullName evidence="2">Uncharacterized protein</fullName>
    </submittedName>
</protein>
<dbReference type="Proteomes" id="UP000601435">
    <property type="component" value="Unassembled WGS sequence"/>
</dbReference>
<gene>
    <name evidence="2" type="ORF">SNEC2469_LOCUS20107</name>
</gene>
<reference evidence="2" key="1">
    <citation type="submission" date="2021-02" db="EMBL/GenBank/DDBJ databases">
        <authorList>
            <person name="Dougan E. K."/>
            <person name="Rhodes N."/>
            <person name="Thang M."/>
            <person name="Chan C."/>
        </authorList>
    </citation>
    <scope>NUCLEOTIDE SEQUENCE</scope>
</reference>
<comment type="caution">
    <text evidence="2">The sequence shown here is derived from an EMBL/GenBank/DDBJ whole genome shotgun (WGS) entry which is preliminary data.</text>
</comment>
<keyword evidence="3" id="KW-1185">Reference proteome</keyword>
<name>A0A812WQU5_9DINO</name>
<organism evidence="2 3">
    <name type="scientific">Symbiodinium necroappetens</name>
    <dbReference type="NCBI Taxonomy" id="1628268"/>
    <lineage>
        <taxon>Eukaryota</taxon>
        <taxon>Sar</taxon>
        <taxon>Alveolata</taxon>
        <taxon>Dinophyceae</taxon>
        <taxon>Suessiales</taxon>
        <taxon>Symbiodiniaceae</taxon>
        <taxon>Symbiodinium</taxon>
    </lineage>
</organism>
<feature type="region of interest" description="Disordered" evidence="1">
    <location>
        <begin position="108"/>
        <end position="189"/>
    </location>
</feature>
<feature type="non-terminal residue" evidence="2">
    <location>
        <position position="274"/>
    </location>
</feature>
<feature type="compositionally biased region" description="Low complexity" evidence="1">
    <location>
        <begin position="115"/>
        <end position="124"/>
    </location>
</feature>
<proteinExistence type="predicted"/>
<feature type="compositionally biased region" description="Basic residues" evidence="1">
    <location>
        <begin position="136"/>
        <end position="173"/>
    </location>
</feature>
<evidence type="ECO:0000256" key="1">
    <source>
        <dbReference type="SAM" id="MobiDB-lite"/>
    </source>
</evidence>
<dbReference type="AlphaFoldDB" id="A0A812WQU5"/>
<sequence length="274" mass="31293">KTKMTTLYEDFTQCQGKWQNSYIMKTIRQKHKNGKRAARRWLTKAQLKTHFNDDSVVDAIVIRKETDKEIAAKEIRDHPDLPGLKQFLVLIEDEEVDESTDEIEELFRTHENQNSDSSSDGSQDGSDDDSSSSASAKKKKDKKQKKEKKSKKDKSKKPKKKGKGKPRKGKPRLNKTETQEDLDKEQSRKVINILNRKIKDATSKAKSREVSSLNEIVREALKKDLQAVVKKLTSARTQLQSALDSDDRISQKTTAAKEILDQAEGSYSWGQEED</sequence>
<accession>A0A812WQU5</accession>
<dbReference type="EMBL" id="CAJNJA010034753">
    <property type="protein sequence ID" value="CAE7697579.1"/>
    <property type="molecule type" value="Genomic_DNA"/>
</dbReference>
<dbReference type="OrthoDB" id="447287at2759"/>
<evidence type="ECO:0000313" key="2">
    <source>
        <dbReference type="EMBL" id="CAE7697579.1"/>
    </source>
</evidence>
<evidence type="ECO:0000313" key="3">
    <source>
        <dbReference type="Proteomes" id="UP000601435"/>
    </source>
</evidence>